<gene>
    <name evidence="1" type="ORF">O3P69_006970</name>
</gene>
<dbReference type="Proteomes" id="UP001487740">
    <property type="component" value="Unassembled WGS sequence"/>
</dbReference>
<keyword evidence="2" id="KW-1185">Reference proteome</keyword>
<accession>A0AAW0V4Y9</accession>
<dbReference type="AlphaFoldDB" id="A0AAW0V4Y9"/>
<dbReference type="EMBL" id="JARAKH010000002">
    <property type="protein sequence ID" value="KAK8405922.1"/>
    <property type="molecule type" value="Genomic_DNA"/>
</dbReference>
<evidence type="ECO:0000313" key="2">
    <source>
        <dbReference type="Proteomes" id="UP001487740"/>
    </source>
</evidence>
<reference evidence="1 2" key="1">
    <citation type="submission" date="2023-03" db="EMBL/GenBank/DDBJ databases">
        <title>High-quality genome of Scylla paramamosain provides insights in environmental adaptation.</title>
        <authorList>
            <person name="Zhang L."/>
        </authorList>
    </citation>
    <scope>NUCLEOTIDE SEQUENCE [LARGE SCALE GENOMIC DNA]</scope>
    <source>
        <strain evidence="1">LZ_2023a</strain>
        <tissue evidence="1">Muscle</tissue>
    </source>
</reference>
<evidence type="ECO:0000313" key="1">
    <source>
        <dbReference type="EMBL" id="KAK8405922.1"/>
    </source>
</evidence>
<organism evidence="1 2">
    <name type="scientific">Scylla paramamosain</name>
    <name type="common">Mud crab</name>
    <dbReference type="NCBI Taxonomy" id="85552"/>
    <lineage>
        <taxon>Eukaryota</taxon>
        <taxon>Metazoa</taxon>
        <taxon>Ecdysozoa</taxon>
        <taxon>Arthropoda</taxon>
        <taxon>Crustacea</taxon>
        <taxon>Multicrustacea</taxon>
        <taxon>Malacostraca</taxon>
        <taxon>Eumalacostraca</taxon>
        <taxon>Eucarida</taxon>
        <taxon>Decapoda</taxon>
        <taxon>Pleocyemata</taxon>
        <taxon>Brachyura</taxon>
        <taxon>Eubrachyura</taxon>
        <taxon>Portunoidea</taxon>
        <taxon>Portunidae</taxon>
        <taxon>Portuninae</taxon>
        <taxon>Scylla</taxon>
    </lineage>
</organism>
<evidence type="ECO:0008006" key="3">
    <source>
        <dbReference type="Google" id="ProtNLM"/>
    </source>
</evidence>
<sequence>MRVGGVDQEKMYCLQWLIPVLLIPKPALATVCYGPRLSAKATTVGQVRCVEGVDDHAVGLWGCRACWATGEAVSGRGAAGRASPRQWGGRGLDVREHWHVPRNL</sequence>
<comment type="caution">
    <text evidence="1">The sequence shown here is derived from an EMBL/GenBank/DDBJ whole genome shotgun (WGS) entry which is preliminary data.</text>
</comment>
<proteinExistence type="predicted"/>
<protein>
    <recommendedName>
        <fullName evidence="3">Secreted protein</fullName>
    </recommendedName>
</protein>
<name>A0AAW0V4Y9_SCYPA</name>